<organism evidence="4 5">
    <name type="scientific">Iocasia fonsfrigidae</name>
    <dbReference type="NCBI Taxonomy" id="2682810"/>
    <lineage>
        <taxon>Bacteria</taxon>
        <taxon>Bacillati</taxon>
        <taxon>Bacillota</taxon>
        <taxon>Clostridia</taxon>
        <taxon>Halanaerobiales</taxon>
        <taxon>Halanaerobiaceae</taxon>
        <taxon>Iocasia</taxon>
    </lineage>
</organism>
<name>A0A8A7KJ23_9FIRM</name>
<dbReference type="RefSeq" id="WP_230867236.1">
    <property type="nucleotide sequence ID" value="NZ_CP046640.1"/>
</dbReference>
<dbReference type="SUPFAM" id="SSF56935">
    <property type="entry name" value="Porins"/>
    <property type="match status" value="1"/>
</dbReference>
<proteinExistence type="predicted"/>
<accession>A0A8A7KJ23</accession>
<dbReference type="InterPro" id="IPR036942">
    <property type="entry name" value="Beta-barrel_TonB_sf"/>
</dbReference>
<keyword evidence="2" id="KW-0472">Membrane</keyword>
<protein>
    <submittedName>
        <fullName evidence="4">Uncharacterized protein</fullName>
    </submittedName>
</protein>
<keyword evidence="5" id="KW-1185">Reference proteome</keyword>
<comment type="subcellular location">
    <subcellularLocation>
        <location evidence="1">Cell outer membrane</location>
    </subcellularLocation>
</comment>
<dbReference type="Proteomes" id="UP000665020">
    <property type="component" value="Chromosome"/>
</dbReference>
<keyword evidence="3" id="KW-0998">Cell outer membrane</keyword>
<gene>
    <name evidence="4" type="ORF">GM661_13135</name>
</gene>
<evidence type="ECO:0000313" key="4">
    <source>
        <dbReference type="EMBL" id="QTL98837.1"/>
    </source>
</evidence>
<evidence type="ECO:0000256" key="3">
    <source>
        <dbReference type="ARBA" id="ARBA00023237"/>
    </source>
</evidence>
<dbReference type="KEGG" id="ifn:GM661_13135"/>
<dbReference type="EMBL" id="CP046640">
    <property type="protein sequence ID" value="QTL98837.1"/>
    <property type="molecule type" value="Genomic_DNA"/>
</dbReference>
<sequence length="76" mass="8831">MNLNLEDYSTYVNKAKSIPRYYYNETNKSTGSGSKVDVEDYCLLNLVLNKKIKDNYKVFLKINNLLDVDDVGMDRL</sequence>
<evidence type="ECO:0000256" key="1">
    <source>
        <dbReference type="ARBA" id="ARBA00004442"/>
    </source>
</evidence>
<evidence type="ECO:0000313" key="5">
    <source>
        <dbReference type="Proteomes" id="UP000665020"/>
    </source>
</evidence>
<evidence type="ECO:0000256" key="2">
    <source>
        <dbReference type="ARBA" id="ARBA00023136"/>
    </source>
</evidence>
<dbReference type="Gene3D" id="2.40.170.20">
    <property type="entry name" value="TonB-dependent receptor, beta-barrel domain"/>
    <property type="match status" value="1"/>
</dbReference>
<dbReference type="AlphaFoldDB" id="A0A8A7KJ23"/>
<reference evidence="4" key="1">
    <citation type="submission" date="2019-12" db="EMBL/GenBank/DDBJ databases">
        <authorList>
            <person name="zhang j."/>
            <person name="sun C.M."/>
        </authorList>
    </citation>
    <scope>NUCLEOTIDE SEQUENCE</scope>
    <source>
        <strain evidence="4">NS-1</strain>
    </source>
</reference>
<dbReference type="GO" id="GO:0009279">
    <property type="term" value="C:cell outer membrane"/>
    <property type="evidence" value="ECO:0007669"/>
    <property type="project" value="UniProtKB-SubCell"/>
</dbReference>